<keyword evidence="4" id="KW-1185">Reference proteome</keyword>
<evidence type="ECO:0000259" key="2">
    <source>
        <dbReference type="Pfam" id="PF24709"/>
    </source>
</evidence>
<reference evidence="3 4" key="1">
    <citation type="submission" date="2019-08" db="EMBL/GenBank/DDBJ databases">
        <title>Bacterial whole genome sequence for Glaciihabitans sp. CHu50b-6-2.</title>
        <authorList>
            <person name="Jin L."/>
        </authorList>
    </citation>
    <scope>NUCLEOTIDE SEQUENCE [LARGE SCALE GENOMIC DNA]</scope>
    <source>
        <strain evidence="3 4">CHu50b-6-2</strain>
    </source>
</reference>
<evidence type="ECO:0000313" key="3">
    <source>
        <dbReference type="EMBL" id="TXN31986.1"/>
    </source>
</evidence>
<dbReference type="Proteomes" id="UP000321379">
    <property type="component" value="Unassembled WGS sequence"/>
</dbReference>
<dbReference type="EMBL" id="VRMG01000004">
    <property type="protein sequence ID" value="TXN31986.1"/>
    <property type="molecule type" value="Genomic_DNA"/>
</dbReference>
<feature type="domain" description="DUF7670" evidence="2">
    <location>
        <begin position="4"/>
        <end position="117"/>
    </location>
</feature>
<organism evidence="3 4">
    <name type="scientific">Lacisediminihabitans profunda</name>
    <dbReference type="NCBI Taxonomy" id="2594790"/>
    <lineage>
        <taxon>Bacteria</taxon>
        <taxon>Bacillati</taxon>
        <taxon>Actinomycetota</taxon>
        <taxon>Actinomycetes</taxon>
        <taxon>Micrococcales</taxon>
        <taxon>Microbacteriaceae</taxon>
        <taxon>Lacisediminihabitans</taxon>
    </lineage>
</organism>
<feature type="transmembrane region" description="Helical" evidence="1">
    <location>
        <begin position="12"/>
        <end position="29"/>
    </location>
</feature>
<keyword evidence="1" id="KW-0812">Transmembrane</keyword>
<name>A0A5C8UUK7_9MICO</name>
<dbReference type="InterPro" id="IPR056087">
    <property type="entry name" value="DUF7670"/>
</dbReference>
<feature type="transmembrane region" description="Helical" evidence="1">
    <location>
        <begin position="93"/>
        <end position="113"/>
    </location>
</feature>
<comment type="caution">
    <text evidence="3">The sequence shown here is derived from an EMBL/GenBank/DDBJ whole genome shotgun (WGS) entry which is preliminary data.</text>
</comment>
<evidence type="ECO:0000313" key="4">
    <source>
        <dbReference type="Proteomes" id="UP000321379"/>
    </source>
</evidence>
<evidence type="ECO:0000256" key="1">
    <source>
        <dbReference type="SAM" id="Phobius"/>
    </source>
</evidence>
<proteinExistence type="predicted"/>
<dbReference type="AlphaFoldDB" id="A0A5C8UUK7"/>
<sequence length="120" mass="13131">MAMRKASAVGWVARVLGILLVVVMAYGWWDEVQARGGRGTWLEQWAVITHVIPGLVLIAAVVLGWSWPLVGAIGFLGYAVATVFSYAPEWAYAPLVSGPPILIGLLFLIDWLLSRRRITA</sequence>
<gene>
    <name evidence="3" type="ORF">FVP33_03425</name>
</gene>
<feature type="transmembrane region" description="Helical" evidence="1">
    <location>
        <begin position="69"/>
        <end position="87"/>
    </location>
</feature>
<feature type="transmembrane region" description="Helical" evidence="1">
    <location>
        <begin position="41"/>
        <end position="62"/>
    </location>
</feature>
<protein>
    <recommendedName>
        <fullName evidence="2">DUF7670 domain-containing protein</fullName>
    </recommendedName>
</protein>
<accession>A0A5C8UUK7</accession>
<keyword evidence="1" id="KW-0472">Membrane</keyword>
<dbReference type="Pfam" id="PF24709">
    <property type="entry name" value="DUF7670"/>
    <property type="match status" value="1"/>
</dbReference>
<dbReference type="RefSeq" id="WP_147782235.1">
    <property type="nucleotide sequence ID" value="NZ_VRMG01000004.1"/>
</dbReference>
<keyword evidence="1" id="KW-1133">Transmembrane helix</keyword>